<dbReference type="InterPro" id="IPR054738">
    <property type="entry name" value="Siphovirus-type_tail_C"/>
</dbReference>
<sequence length="293" mass="31591">MADNELTATSWSTLDLVTGDSVQWGPGAQLVMNDIEGWWGSSPIRRDKSDRLGAHGSHSERGWKDERLITIQGAYLGVSRDDAEAKAEELAGLFGDGTEGKFSTLTQSGRYRWANVYLTGDGFTPKWRGRAEFTFTIFLLATDPRKYGPVFATPETGIPTSGGGLFTEPLFGSPTPGVLDFGIPGSSGTVDATNTGTADTGPVFTIKGTYVPGFTITETNSGRRLVYTGTLRTGQTLVIDTNDGSVLLDGYAPRDLQTAQWTRLGRGEQGRWLFESPGSTGATMKVEVTPAWW</sequence>
<accession>A0A0U4KSH3</accession>
<dbReference type="OrthoDB" id="1156at10239"/>
<dbReference type="RefSeq" id="YP_009602946.1">
    <property type="nucleotide sequence ID" value="NC_041946.1"/>
</dbReference>
<dbReference type="Gene3D" id="2.60.120.860">
    <property type="match status" value="1"/>
</dbReference>
<dbReference type="Pfam" id="PF22768">
    <property type="entry name" value="SPP1_Dit"/>
    <property type="match status" value="1"/>
</dbReference>
<gene>
    <name evidence="2" type="primary">19</name>
    <name evidence="2" type="ORF">PBI_WAYNE_19</name>
</gene>
<evidence type="ECO:0000313" key="2">
    <source>
        <dbReference type="EMBL" id="ALY10744.2"/>
    </source>
</evidence>
<dbReference type="KEGG" id="vg:40078814"/>
<proteinExistence type="predicted"/>
<keyword evidence="3" id="KW-1185">Reference proteome</keyword>
<dbReference type="EMBL" id="KU160672">
    <property type="protein sequence ID" value="ALY10744.2"/>
    <property type="molecule type" value="Genomic_DNA"/>
</dbReference>
<organism evidence="2 3">
    <name type="scientific">Arthrobacter phage Wayne</name>
    <dbReference type="NCBI Taxonomy" id="1772322"/>
    <lineage>
        <taxon>Viruses</taxon>
        <taxon>Duplodnaviria</taxon>
        <taxon>Heunggongvirae</taxon>
        <taxon>Uroviricota</taxon>
        <taxon>Caudoviricetes</taxon>
        <taxon>Korravirus</taxon>
        <taxon>Korravirus wayne</taxon>
    </lineage>
</organism>
<evidence type="ECO:0000259" key="1">
    <source>
        <dbReference type="Pfam" id="PF22768"/>
    </source>
</evidence>
<name>A0A0U4KSH3_9CAUD</name>
<dbReference type="GeneID" id="40078814"/>
<reference evidence="2" key="1">
    <citation type="submission" date="2017-04" db="EMBL/GenBank/DDBJ databases">
        <authorList>
            <person name="Jacobs-Sera D."/>
            <person name="Guerrero C.A."/>
            <person name="Garlena R.A."/>
            <person name="Russell D.A."/>
            <person name="Pope W.H."/>
            <person name="Hatfull G.F."/>
        </authorList>
    </citation>
    <scope>NUCLEOTIDE SEQUENCE [LARGE SCALE GENOMIC DNA]</scope>
</reference>
<evidence type="ECO:0000313" key="3">
    <source>
        <dbReference type="Proteomes" id="UP000225197"/>
    </source>
</evidence>
<dbReference type="Proteomes" id="UP000225197">
    <property type="component" value="Segment"/>
</dbReference>
<feature type="domain" description="Siphovirus-type tail component C-terminal" evidence="1">
    <location>
        <begin position="195"/>
        <end position="269"/>
    </location>
</feature>
<protein>
    <submittedName>
        <fullName evidence="2">Minor tail protein</fullName>
    </submittedName>
</protein>